<dbReference type="EMBL" id="OY731407">
    <property type="protein sequence ID" value="CAJ1977730.1"/>
    <property type="molecule type" value="Genomic_DNA"/>
</dbReference>
<reference evidence="1" key="1">
    <citation type="submission" date="2023-10" db="EMBL/GenBank/DDBJ databases">
        <authorList>
            <person name="Domelevo Entfellner J.-B."/>
        </authorList>
    </citation>
    <scope>NUCLEOTIDE SEQUENCE</scope>
</reference>
<dbReference type="Gramene" id="rna-AYBTSS11_LOCUS29900">
    <property type="protein sequence ID" value="CAJ1977730.1"/>
    <property type="gene ID" value="gene-AYBTSS11_LOCUS29900"/>
</dbReference>
<sequence length="81" mass="9182">MESLLHASANNGLQAQYAENIQWVVFGWKVEQEEQEEPLPCPSWEGLQSTSIMGRLISSLPPTSNMGNIFTTGWCEWHECK</sequence>
<dbReference type="AlphaFoldDB" id="A0AA86W356"/>
<evidence type="ECO:0000313" key="2">
    <source>
        <dbReference type="Proteomes" id="UP001189624"/>
    </source>
</evidence>
<protein>
    <submittedName>
        <fullName evidence="1">Uncharacterized protein</fullName>
    </submittedName>
</protein>
<proteinExistence type="predicted"/>
<keyword evidence="2" id="KW-1185">Reference proteome</keyword>
<organism evidence="1 2">
    <name type="scientific">Sphenostylis stenocarpa</name>
    <dbReference type="NCBI Taxonomy" id="92480"/>
    <lineage>
        <taxon>Eukaryota</taxon>
        <taxon>Viridiplantae</taxon>
        <taxon>Streptophyta</taxon>
        <taxon>Embryophyta</taxon>
        <taxon>Tracheophyta</taxon>
        <taxon>Spermatophyta</taxon>
        <taxon>Magnoliopsida</taxon>
        <taxon>eudicotyledons</taxon>
        <taxon>Gunneridae</taxon>
        <taxon>Pentapetalae</taxon>
        <taxon>rosids</taxon>
        <taxon>fabids</taxon>
        <taxon>Fabales</taxon>
        <taxon>Fabaceae</taxon>
        <taxon>Papilionoideae</taxon>
        <taxon>50 kb inversion clade</taxon>
        <taxon>NPAAA clade</taxon>
        <taxon>indigoferoid/millettioid clade</taxon>
        <taxon>Phaseoleae</taxon>
        <taxon>Sphenostylis</taxon>
    </lineage>
</organism>
<accession>A0AA86W356</accession>
<evidence type="ECO:0000313" key="1">
    <source>
        <dbReference type="EMBL" id="CAJ1977730.1"/>
    </source>
</evidence>
<gene>
    <name evidence="1" type="ORF">AYBTSS11_LOCUS29900</name>
</gene>
<name>A0AA86W356_9FABA</name>
<dbReference type="Proteomes" id="UP001189624">
    <property type="component" value="Chromosome 10"/>
</dbReference>